<dbReference type="PANTHER" id="PTHR22911:SF135">
    <property type="entry name" value="BLR4310 PROTEIN"/>
    <property type="match status" value="1"/>
</dbReference>
<protein>
    <submittedName>
        <fullName evidence="3">Multidrug DMT transporter permease</fullName>
    </submittedName>
</protein>
<name>A0A1B1UJX3_9BRAD</name>
<keyword evidence="1" id="KW-1133">Transmembrane helix</keyword>
<feature type="transmembrane region" description="Helical" evidence="1">
    <location>
        <begin position="189"/>
        <end position="210"/>
    </location>
</feature>
<evidence type="ECO:0000259" key="2">
    <source>
        <dbReference type="Pfam" id="PF00892"/>
    </source>
</evidence>
<evidence type="ECO:0000256" key="1">
    <source>
        <dbReference type="SAM" id="Phobius"/>
    </source>
</evidence>
<feature type="transmembrane region" description="Helical" evidence="1">
    <location>
        <begin position="246"/>
        <end position="265"/>
    </location>
</feature>
<dbReference type="InterPro" id="IPR000620">
    <property type="entry name" value="EamA_dom"/>
</dbReference>
<evidence type="ECO:0000313" key="3">
    <source>
        <dbReference type="EMBL" id="ANW03071.1"/>
    </source>
</evidence>
<sequence length="305" mass="32895">MFIVTRISPLSDEHSSRLAGIGLMLLAVFVFSCGDAIGKLIVSTYSVGQLLWLRACAALLLLAPMIWRNKEHFAKLERPRLQFVRVVLSTTEVASFFLATVYLPLADVVTYYLACPIFVTALSAIALREQVGWRRWSAILVGFAGVLIALAPSVQSFSWPGLIALCGSLSFAGLMLITRQLRRTPDVVIVTSQFVGTFLLGAVLAPIGWVTPTPRSLLLFVAAGMISVCALLCVSRSLKLAPASAVVPYQYSQIFWAVIFGFVVFGDVPSLATLAGAAIITAAGLYIFLRERKLGREEPAVGTPG</sequence>
<feature type="transmembrane region" description="Helical" evidence="1">
    <location>
        <begin position="134"/>
        <end position="151"/>
    </location>
</feature>
<dbReference type="RefSeq" id="WP_065730260.1">
    <property type="nucleotide sequence ID" value="NZ_CP016428.1"/>
</dbReference>
<feature type="domain" description="EamA" evidence="2">
    <location>
        <begin position="19"/>
        <end position="149"/>
    </location>
</feature>
<organism evidence="3 4">
    <name type="scientific">Bradyrhizobium icense</name>
    <dbReference type="NCBI Taxonomy" id="1274631"/>
    <lineage>
        <taxon>Bacteria</taxon>
        <taxon>Pseudomonadati</taxon>
        <taxon>Pseudomonadota</taxon>
        <taxon>Alphaproteobacteria</taxon>
        <taxon>Hyphomicrobiales</taxon>
        <taxon>Nitrobacteraceae</taxon>
        <taxon>Bradyrhizobium</taxon>
    </lineage>
</organism>
<feature type="transmembrane region" description="Helical" evidence="1">
    <location>
        <begin position="83"/>
        <end position="103"/>
    </location>
</feature>
<dbReference type="EMBL" id="CP016428">
    <property type="protein sequence ID" value="ANW03071.1"/>
    <property type="molecule type" value="Genomic_DNA"/>
</dbReference>
<proteinExistence type="predicted"/>
<dbReference type="Proteomes" id="UP000092839">
    <property type="component" value="Chromosome"/>
</dbReference>
<accession>A0A1B1UJX3</accession>
<feature type="transmembrane region" description="Helical" evidence="1">
    <location>
        <begin position="157"/>
        <end position="177"/>
    </location>
</feature>
<evidence type="ECO:0000313" key="4">
    <source>
        <dbReference type="Proteomes" id="UP000092839"/>
    </source>
</evidence>
<dbReference type="InterPro" id="IPR037185">
    <property type="entry name" value="EmrE-like"/>
</dbReference>
<reference evidence="3 4" key="1">
    <citation type="submission" date="2016-07" db="EMBL/GenBank/DDBJ databases">
        <title>Complete genome sequence of Bradyrhizobium icense LMTR 13T, a potential inoculant strain isolated from lima bean (Phaseolus lunatus) in Peru.</title>
        <authorList>
            <person name="Ormeno-Orrillo E."/>
            <person name="Duran D."/>
            <person name="Rogel M.A."/>
            <person name="Rey L."/>
            <person name="Imperial J."/>
            <person name="Ruiz-Argueso T."/>
            <person name="Martinez-Romero E."/>
        </authorList>
    </citation>
    <scope>NUCLEOTIDE SEQUENCE [LARGE SCALE GENOMIC DNA]</scope>
    <source>
        <strain evidence="3 4">LMTR 13</strain>
    </source>
</reference>
<dbReference type="GO" id="GO:0016020">
    <property type="term" value="C:membrane"/>
    <property type="evidence" value="ECO:0007669"/>
    <property type="project" value="InterPro"/>
</dbReference>
<feature type="transmembrane region" description="Helical" evidence="1">
    <location>
        <begin position="216"/>
        <end position="234"/>
    </location>
</feature>
<dbReference type="AlphaFoldDB" id="A0A1B1UJX3"/>
<dbReference type="PANTHER" id="PTHR22911">
    <property type="entry name" value="ACYL-MALONYL CONDENSING ENZYME-RELATED"/>
    <property type="match status" value="1"/>
</dbReference>
<feature type="transmembrane region" description="Helical" evidence="1">
    <location>
        <begin position="109"/>
        <end position="127"/>
    </location>
</feature>
<dbReference type="Pfam" id="PF00892">
    <property type="entry name" value="EamA"/>
    <property type="match status" value="2"/>
</dbReference>
<keyword evidence="1" id="KW-0472">Membrane</keyword>
<feature type="transmembrane region" description="Helical" evidence="1">
    <location>
        <begin position="271"/>
        <end position="289"/>
    </location>
</feature>
<feature type="transmembrane region" description="Helical" evidence="1">
    <location>
        <begin position="21"/>
        <end position="41"/>
    </location>
</feature>
<keyword evidence="4" id="KW-1185">Reference proteome</keyword>
<dbReference type="KEGG" id="bic:LMTR13_25900"/>
<keyword evidence="1" id="KW-0812">Transmembrane</keyword>
<gene>
    <name evidence="3" type="ORF">LMTR13_25900</name>
</gene>
<dbReference type="OrthoDB" id="9815809at2"/>
<feature type="domain" description="EamA" evidence="2">
    <location>
        <begin position="162"/>
        <end position="287"/>
    </location>
</feature>
<feature type="transmembrane region" description="Helical" evidence="1">
    <location>
        <begin position="47"/>
        <end position="67"/>
    </location>
</feature>
<dbReference type="SUPFAM" id="SSF103481">
    <property type="entry name" value="Multidrug resistance efflux transporter EmrE"/>
    <property type="match status" value="2"/>
</dbReference>
<dbReference type="PROSITE" id="PS51257">
    <property type="entry name" value="PROKAR_LIPOPROTEIN"/>
    <property type="match status" value="1"/>
</dbReference>